<organism evidence="1">
    <name type="scientific">uncultured Thermomicrobiales bacterium</name>
    <dbReference type="NCBI Taxonomy" id="1645740"/>
    <lineage>
        <taxon>Bacteria</taxon>
        <taxon>Pseudomonadati</taxon>
        <taxon>Thermomicrobiota</taxon>
        <taxon>Thermomicrobia</taxon>
        <taxon>Thermomicrobiales</taxon>
        <taxon>environmental samples</taxon>
    </lineage>
</organism>
<protein>
    <submittedName>
        <fullName evidence="1">Uncharacterized protein</fullName>
    </submittedName>
</protein>
<evidence type="ECO:0000313" key="1">
    <source>
        <dbReference type="EMBL" id="CAA9559158.1"/>
    </source>
</evidence>
<name>A0A6J4UT63_9BACT</name>
<gene>
    <name evidence="1" type="ORF">AVDCRST_MAG88-1351</name>
</gene>
<dbReference type="EMBL" id="CADCWM010000440">
    <property type="protein sequence ID" value="CAA9559158.1"/>
    <property type="molecule type" value="Genomic_DNA"/>
</dbReference>
<accession>A0A6J4UT63</accession>
<dbReference type="AlphaFoldDB" id="A0A6J4UT63"/>
<sequence length="45" mass="4970">MGIARYTVDFRDIREPAIGCSPTVANLGQPGPYVAWLIVTLWGYT</sequence>
<proteinExistence type="predicted"/>
<reference evidence="1" key="1">
    <citation type="submission" date="2020-02" db="EMBL/GenBank/DDBJ databases">
        <authorList>
            <person name="Meier V. D."/>
        </authorList>
    </citation>
    <scope>NUCLEOTIDE SEQUENCE</scope>
    <source>
        <strain evidence="1">AVDCRST_MAG88</strain>
    </source>
</reference>